<comment type="caution">
    <text evidence="1">The sequence shown here is derived from an EMBL/GenBank/DDBJ whole genome shotgun (WGS) entry which is preliminary data.</text>
</comment>
<evidence type="ECO:0000313" key="1">
    <source>
        <dbReference type="EMBL" id="GBM91700.1"/>
    </source>
</evidence>
<reference evidence="1 2" key="1">
    <citation type="journal article" date="2019" name="Sci. Rep.">
        <title>Orb-weaving spider Araneus ventricosus genome elucidates the spidroin gene catalogue.</title>
        <authorList>
            <person name="Kono N."/>
            <person name="Nakamura H."/>
            <person name="Ohtoshi R."/>
            <person name="Moran D.A.P."/>
            <person name="Shinohara A."/>
            <person name="Yoshida Y."/>
            <person name="Fujiwara M."/>
            <person name="Mori M."/>
            <person name="Tomita M."/>
            <person name="Arakawa K."/>
        </authorList>
    </citation>
    <scope>NUCLEOTIDE SEQUENCE [LARGE SCALE GENOMIC DNA]</scope>
</reference>
<dbReference type="AlphaFoldDB" id="A0A4Y2JNS9"/>
<dbReference type="Proteomes" id="UP000499080">
    <property type="component" value="Unassembled WGS sequence"/>
</dbReference>
<accession>A0A4Y2JNS9</accession>
<evidence type="ECO:0000313" key="2">
    <source>
        <dbReference type="Proteomes" id="UP000499080"/>
    </source>
</evidence>
<dbReference type="EMBL" id="BGPR01003726">
    <property type="protein sequence ID" value="GBM91700.1"/>
    <property type="molecule type" value="Genomic_DNA"/>
</dbReference>
<name>A0A4Y2JNS9_ARAVE</name>
<proteinExistence type="predicted"/>
<gene>
    <name evidence="1" type="ORF">AVEN_24875_1</name>
</gene>
<sequence length="93" mass="10832">MSHRFLWGLGQVILQANRDAIWSVSVHQTSHIFFQPDELCCGHLGKNRSNKSILNLQMLTERQHLIIQNVKINMLVHVRGHCREWAQVIISHL</sequence>
<protein>
    <submittedName>
        <fullName evidence="1">Uncharacterized protein</fullName>
    </submittedName>
</protein>
<keyword evidence="2" id="KW-1185">Reference proteome</keyword>
<organism evidence="1 2">
    <name type="scientific">Araneus ventricosus</name>
    <name type="common">Orbweaver spider</name>
    <name type="synonym">Epeira ventricosa</name>
    <dbReference type="NCBI Taxonomy" id="182803"/>
    <lineage>
        <taxon>Eukaryota</taxon>
        <taxon>Metazoa</taxon>
        <taxon>Ecdysozoa</taxon>
        <taxon>Arthropoda</taxon>
        <taxon>Chelicerata</taxon>
        <taxon>Arachnida</taxon>
        <taxon>Araneae</taxon>
        <taxon>Araneomorphae</taxon>
        <taxon>Entelegynae</taxon>
        <taxon>Araneoidea</taxon>
        <taxon>Araneidae</taxon>
        <taxon>Araneus</taxon>
    </lineage>
</organism>